<dbReference type="FunFam" id="3.65.10.10:FF:000005">
    <property type="entry name" value="3-phosphoshikimate 1-carboxyvinyltransferase"/>
    <property type="match status" value="1"/>
</dbReference>
<feature type="binding site" evidence="9">
    <location>
        <position position="345"/>
    </location>
    <ligand>
        <name>phosphoenolpyruvate</name>
        <dbReference type="ChEBI" id="CHEBI:58702"/>
    </ligand>
</feature>
<feature type="binding site" evidence="9">
    <location>
        <position position="168"/>
    </location>
    <ligand>
        <name>3-phosphoshikimate</name>
        <dbReference type="ChEBI" id="CHEBI:145989"/>
    </ligand>
</feature>
<evidence type="ECO:0000256" key="9">
    <source>
        <dbReference type="HAMAP-Rule" id="MF_00210"/>
    </source>
</evidence>
<comment type="subcellular location">
    <subcellularLocation>
        <location evidence="9">Cytoplasm</location>
    </subcellularLocation>
</comment>
<dbReference type="GO" id="GO:0005737">
    <property type="term" value="C:cytoplasm"/>
    <property type="evidence" value="ECO:0007669"/>
    <property type="project" value="UniProtKB-SubCell"/>
</dbReference>
<keyword evidence="6 9" id="KW-0808">Transferase</keyword>
<dbReference type="GO" id="GO:0008652">
    <property type="term" value="P:amino acid biosynthetic process"/>
    <property type="evidence" value="ECO:0007669"/>
    <property type="project" value="UniProtKB-KW"/>
</dbReference>
<dbReference type="OrthoDB" id="9809920at2"/>
<dbReference type="NCBIfam" id="TIGR01356">
    <property type="entry name" value="aroA"/>
    <property type="match status" value="1"/>
</dbReference>
<sequence>MEVTIKPVRTLRGEVQVPGDKSISHRAVMLGALADGETKIENFLFGADCLSTIRVMRGLGVRITTVGKRVVVQGRGLEGLQEPDNVLDAGNSGTTMRLVAGILAGNPFFSVLTGDGSLRRRPMKRVIRPLTDMGAQIAARAGGAYAPLAIKGGGLRAVEYTSPVGSAQVKSAILLAGLFADGPTTVIEPAQSRDHTERMLRYFGARVEAAGTRVTVWGKPDLRGQKITVPGDISSAMFFLVAGATVPGADLVVHNVGVNPTRTGALDVLTQMGAEIELLNPKEINGEPVADIRVRGSRLTGTEIGGSIIPYLIDELPVLAVAAAVAEGETVVQDAAELRHKETDRIAAVVQVLRSMNADIEERPDGFIIRGGRRLRGAVCDSFGDHRMAMSAAVAGLTAYGETTVKGAECVKISYPNFFDTLNSISVS</sequence>
<feature type="binding site" evidence="9">
    <location>
        <position position="93"/>
    </location>
    <ligand>
        <name>phosphoenolpyruvate</name>
        <dbReference type="ChEBI" id="CHEBI:58702"/>
    </ligand>
</feature>
<dbReference type="Pfam" id="PF00275">
    <property type="entry name" value="EPSP_synthase"/>
    <property type="match status" value="1"/>
</dbReference>
<dbReference type="PANTHER" id="PTHR21090">
    <property type="entry name" value="AROM/DEHYDROQUINATE SYNTHASE"/>
    <property type="match status" value="1"/>
</dbReference>
<keyword evidence="12" id="KW-1185">Reference proteome</keyword>
<feature type="binding site" evidence="9">
    <location>
        <position position="21"/>
    </location>
    <ligand>
        <name>3-phosphoshikimate</name>
        <dbReference type="ChEBI" id="CHEBI:145989"/>
    </ligand>
</feature>
<accession>A0A1I6CU34</accession>
<dbReference type="InterPro" id="IPR006264">
    <property type="entry name" value="EPSP_synthase"/>
</dbReference>
<reference evidence="12" key="1">
    <citation type="submission" date="2016-10" db="EMBL/GenBank/DDBJ databases">
        <authorList>
            <person name="Varghese N."/>
            <person name="Submissions S."/>
        </authorList>
    </citation>
    <scope>NUCLEOTIDE SEQUENCE [LARGE SCALE GENOMIC DNA]</scope>
    <source>
        <strain evidence="12">DSM 3669</strain>
    </source>
</reference>
<feature type="binding site" evidence="9">
    <location>
        <position position="22"/>
    </location>
    <ligand>
        <name>3-phosphoshikimate</name>
        <dbReference type="ChEBI" id="CHEBI:145989"/>
    </ligand>
</feature>
<feature type="binding site" evidence="9">
    <location>
        <position position="26"/>
    </location>
    <ligand>
        <name>3-phosphoshikimate</name>
        <dbReference type="ChEBI" id="CHEBI:145989"/>
    </ligand>
</feature>
<dbReference type="InterPro" id="IPR023193">
    <property type="entry name" value="EPSP_synthase_CS"/>
</dbReference>
<dbReference type="FunFam" id="3.65.10.10:FF:000006">
    <property type="entry name" value="3-phosphoshikimate 1-carboxyvinyltransferase"/>
    <property type="match status" value="1"/>
</dbReference>
<proteinExistence type="inferred from homology"/>
<feature type="binding site" evidence="9">
    <location>
        <position position="168"/>
    </location>
    <ligand>
        <name>phosphoenolpyruvate</name>
        <dbReference type="ChEBI" id="CHEBI:58702"/>
    </ligand>
</feature>
<dbReference type="GO" id="GO:0009423">
    <property type="term" value="P:chorismate biosynthetic process"/>
    <property type="evidence" value="ECO:0007669"/>
    <property type="project" value="UniProtKB-UniRule"/>
</dbReference>
<evidence type="ECO:0000256" key="5">
    <source>
        <dbReference type="ARBA" id="ARBA00022605"/>
    </source>
</evidence>
<dbReference type="RefSeq" id="WP_092481714.1">
    <property type="nucleotide sequence ID" value="NZ_FOYM01000002.1"/>
</dbReference>
<dbReference type="InterPro" id="IPR036968">
    <property type="entry name" value="Enolpyruvate_Tfrase_sf"/>
</dbReference>
<feature type="binding site" evidence="9">
    <location>
        <position position="341"/>
    </location>
    <ligand>
        <name>3-phosphoshikimate</name>
        <dbReference type="ChEBI" id="CHEBI:145989"/>
    </ligand>
</feature>
<evidence type="ECO:0000259" key="10">
    <source>
        <dbReference type="Pfam" id="PF00275"/>
    </source>
</evidence>
<evidence type="ECO:0000256" key="4">
    <source>
        <dbReference type="ARBA" id="ARBA00022490"/>
    </source>
</evidence>
<comment type="subunit">
    <text evidence="9">Monomer.</text>
</comment>
<dbReference type="GO" id="GO:0003866">
    <property type="term" value="F:3-phosphoshikimate 1-carboxyvinyltransferase activity"/>
    <property type="evidence" value="ECO:0007669"/>
    <property type="project" value="UniProtKB-UniRule"/>
</dbReference>
<evidence type="ECO:0000256" key="7">
    <source>
        <dbReference type="ARBA" id="ARBA00023141"/>
    </source>
</evidence>
<gene>
    <name evidence="9" type="primary">aroA</name>
    <name evidence="11" type="ORF">SAMN05660706_10232</name>
</gene>
<evidence type="ECO:0000313" key="12">
    <source>
        <dbReference type="Proteomes" id="UP000199584"/>
    </source>
</evidence>
<keyword evidence="7 9" id="KW-0057">Aromatic amino acid biosynthesis</keyword>
<feature type="active site" description="Proton acceptor" evidence="9">
    <location>
        <position position="314"/>
    </location>
</feature>
<dbReference type="Proteomes" id="UP000199584">
    <property type="component" value="Unassembled WGS sequence"/>
</dbReference>
<keyword evidence="5 9" id="KW-0028">Amino-acid biosynthesis</keyword>
<dbReference type="UniPathway" id="UPA00053">
    <property type="reaction ID" value="UER00089"/>
</dbReference>
<feature type="domain" description="Enolpyruvate transferase" evidence="10">
    <location>
        <begin position="6"/>
        <end position="422"/>
    </location>
</feature>
<keyword evidence="4 9" id="KW-0963">Cytoplasm</keyword>
<comment type="pathway">
    <text evidence="2 9">Metabolic intermediate biosynthesis; chorismate biosynthesis; chorismate from D-erythrose 4-phosphate and phosphoenolpyruvate: step 6/7.</text>
</comment>
<evidence type="ECO:0000256" key="1">
    <source>
        <dbReference type="ARBA" id="ARBA00002174"/>
    </source>
</evidence>
<evidence type="ECO:0000256" key="2">
    <source>
        <dbReference type="ARBA" id="ARBA00004811"/>
    </source>
</evidence>
<feature type="binding site" evidence="9">
    <location>
        <position position="121"/>
    </location>
    <ligand>
        <name>phosphoenolpyruvate</name>
        <dbReference type="ChEBI" id="CHEBI:58702"/>
    </ligand>
</feature>
<organism evidence="11 12">
    <name type="scientific">Desulfoscipio geothermicus DSM 3669</name>
    <dbReference type="NCBI Taxonomy" id="1121426"/>
    <lineage>
        <taxon>Bacteria</taxon>
        <taxon>Bacillati</taxon>
        <taxon>Bacillota</taxon>
        <taxon>Clostridia</taxon>
        <taxon>Eubacteriales</taxon>
        <taxon>Desulfallaceae</taxon>
        <taxon>Desulfoscipio</taxon>
    </lineage>
</organism>
<dbReference type="SUPFAM" id="SSF55205">
    <property type="entry name" value="EPT/RTPC-like"/>
    <property type="match status" value="1"/>
</dbReference>
<name>A0A1I6CU34_9FIRM</name>
<evidence type="ECO:0000256" key="3">
    <source>
        <dbReference type="ARBA" id="ARBA00009948"/>
    </source>
</evidence>
<comment type="similarity">
    <text evidence="3 9">Belongs to the EPSP synthase family.</text>
</comment>
<comment type="function">
    <text evidence="1 9">Catalyzes the transfer of the enolpyruvyl moiety of phosphoenolpyruvate (PEP) to the 5-hydroxyl of shikimate-3-phosphate (S3P) to produce enolpyruvyl shikimate-3-phosphate and inorganic phosphate.</text>
</comment>
<dbReference type="InterPro" id="IPR013792">
    <property type="entry name" value="RNA3'P_cycl/enolpyr_Trfase_a/b"/>
</dbReference>
<dbReference type="PANTHER" id="PTHR21090:SF5">
    <property type="entry name" value="PENTAFUNCTIONAL AROM POLYPEPTIDE"/>
    <property type="match status" value="1"/>
</dbReference>
<dbReference type="Gene3D" id="3.65.10.10">
    <property type="entry name" value="Enolpyruvate transferase domain"/>
    <property type="match status" value="2"/>
</dbReference>
<comment type="catalytic activity">
    <reaction evidence="8">
        <text>3-phosphoshikimate + phosphoenolpyruvate = 5-O-(1-carboxyvinyl)-3-phosphoshikimate + phosphate</text>
        <dbReference type="Rhea" id="RHEA:21256"/>
        <dbReference type="ChEBI" id="CHEBI:43474"/>
        <dbReference type="ChEBI" id="CHEBI:57701"/>
        <dbReference type="ChEBI" id="CHEBI:58702"/>
        <dbReference type="ChEBI" id="CHEBI:145989"/>
        <dbReference type="EC" id="2.5.1.19"/>
    </reaction>
    <physiologicalReaction direction="left-to-right" evidence="8">
        <dbReference type="Rhea" id="RHEA:21257"/>
    </physiologicalReaction>
</comment>
<dbReference type="AlphaFoldDB" id="A0A1I6CU34"/>
<dbReference type="EC" id="2.5.1.19" evidence="9"/>
<feature type="binding site" evidence="9">
    <location>
        <position position="21"/>
    </location>
    <ligand>
        <name>phosphoenolpyruvate</name>
        <dbReference type="ChEBI" id="CHEBI:58702"/>
    </ligand>
</feature>
<dbReference type="PROSITE" id="PS00104">
    <property type="entry name" value="EPSP_SYNTHASE_1"/>
    <property type="match status" value="1"/>
</dbReference>
<dbReference type="STRING" id="39060.SAMN05660706_10232"/>
<feature type="binding site" evidence="9">
    <location>
        <position position="387"/>
    </location>
    <ligand>
        <name>phosphoenolpyruvate</name>
        <dbReference type="ChEBI" id="CHEBI:58702"/>
    </ligand>
</feature>
<evidence type="ECO:0000256" key="6">
    <source>
        <dbReference type="ARBA" id="ARBA00022679"/>
    </source>
</evidence>
<feature type="binding site" evidence="9">
    <location>
        <position position="314"/>
    </location>
    <ligand>
        <name>3-phosphoshikimate</name>
        <dbReference type="ChEBI" id="CHEBI:145989"/>
    </ligand>
</feature>
<dbReference type="GO" id="GO:0009073">
    <property type="term" value="P:aromatic amino acid family biosynthetic process"/>
    <property type="evidence" value="ECO:0007669"/>
    <property type="project" value="UniProtKB-KW"/>
</dbReference>
<dbReference type="InterPro" id="IPR001986">
    <property type="entry name" value="Enolpyruvate_Tfrase_dom"/>
</dbReference>
<evidence type="ECO:0000313" key="11">
    <source>
        <dbReference type="EMBL" id="SFQ96617.1"/>
    </source>
</evidence>
<dbReference type="EMBL" id="FOYM01000002">
    <property type="protein sequence ID" value="SFQ96617.1"/>
    <property type="molecule type" value="Genomic_DNA"/>
</dbReference>
<feature type="binding site" evidence="9">
    <location>
        <position position="166"/>
    </location>
    <ligand>
        <name>3-phosphoshikimate</name>
        <dbReference type="ChEBI" id="CHEBI:145989"/>
    </ligand>
</feature>
<dbReference type="PIRSF" id="PIRSF000505">
    <property type="entry name" value="EPSPS"/>
    <property type="match status" value="1"/>
</dbReference>
<dbReference type="HAMAP" id="MF_00210">
    <property type="entry name" value="EPSP_synth"/>
    <property type="match status" value="1"/>
</dbReference>
<protein>
    <recommendedName>
        <fullName evidence="9">3-phosphoshikimate 1-carboxyvinyltransferase</fullName>
        <ecNumber evidence="9">2.5.1.19</ecNumber>
    </recommendedName>
    <alternativeName>
        <fullName evidence="9">5-enolpyruvylshikimate-3-phosphate synthase</fullName>
        <shortName evidence="9">EPSP synthase</shortName>
        <shortName evidence="9">EPSPS</shortName>
    </alternativeName>
</protein>
<evidence type="ECO:0000256" key="8">
    <source>
        <dbReference type="ARBA" id="ARBA00044633"/>
    </source>
</evidence>
<comment type="caution">
    <text evidence="9">Lacks conserved residue(s) required for the propagation of feature annotation.</text>
</comment>
<dbReference type="CDD" id="cd01556">
    <property type="entry name" value="EPSP_synthase"/>
    <property type="match status" value="1"/>
</dbReference>